<feature type="compositionally biased region" description="Pro residues" evidence="1">
    <location>
        <begin position="325"/>
        <end position="335"/>
    </location>
</feature>
<keyword evidence="2" id="KW-1133">Transmembrane helix</keyword>
<evidence type="ECO:0000256" key="2">
    <source>
        <dbReference type="SAM" id="Phobius"/>
    </source>
</evidence>
<proteinExistence type="predicted"/>
<feature type="transmembrane region" description="Helical" evidence="2">
    <location>
        <begin position="372"/>
        <end position="396"/>
    </location>
</feature>
<feature type="transmembrane region" description="Helical" evidence="2">
    <location>
        <begin position="402"/>
        <end position="421"/>
    </location>
</feature>
<keyword evidence="2" id="KW-0812">Transmembrane</keyword>
<feature type="region of interest" description="Disordered" evidence="1">
    <location>
        <begin position="636"/>
        <end position="660"/>
    </location>
</feature>
<accession>A0ABQ6IHY6</accession>
<gene>
    <name evidence="4" type="ORF">GCM10025876_25330</name>
</gene>
<keyword evidence="2" id="KW-0472">Membrane</keyword>
<feature type="transmembrane region" description="Helical" evidence="2">
    <location>
        <begin position="137"/>
        <end position="162"/>
    </location>
</feature>
<dbReference type="Proteomes" id="UP001157125">
    <property type="component" value="Unassembled WGS sequence"/>
</dbReference>
<name>A0ABQ6IHY6_9MICO</name>
<feature type="compositionally biased region" description="Low complexity" evidence="1">
    <location>
        <begin position="351"/>
        <end position="366"/>
    </location>
</feature>
<feature type="compositionally biased region" description="Polar residues" evidence="1">
    <location>
        <begin position="312"/>
        <end position="322"/>
    </location>
</feature>
<dbReference type="InterPro" id="IPR007168">
    <property type="entry name" value="Phageshock_PspC_N"/>
</dbReference>
<feature type="transmembrane region" description="Helical" evidence="2">
    <location>
        <begin position="605"/>
        <end position="624"/>
    </location>
</feature>
<feature type="compositionally biased region" description="Polar residues" evidence="1">
    <location>
        <begin position="201"/>
        <end position="219"/>
    </location>
</feature>
<feature type="compositionally biased region" description="Basic and acidic residues" evidence="1">
    <location>
        <begin position="551"/>
        <end position="563"/>
    </location>
</feature>
<dbReference type="RefSeq" id="WP_284328500.1">
    <property type="nucleotide sequence ID" value="NZ_BSUN01000001.1"/>
</dbReference>
<feature type="domain" description="Phage shock protein PspC N-terminal" evidence="3">
    <location>
        <begin position="24"/>
        <end position="75"/>
    </location>
</feature>
<reference evidence="5" key="1">
    <citation type="journal article" date="2019" name="Int. J. Syst. Evol. Microbiol.">
        <title>The Global Catalogue of Microorganisms (GCM) 10K type strain sequencing project: providing services to taxonomists for standard genome sequencing and annotation.</title>
        <authorList>
            <consortium name="The Broad Institute Genomics Platform"/>
            <consortium name="The Broad Institute Genome Sequencing Center for Infectious Disease"/>
            <person name="Wu L."/>
            <person name="Ma J."/>
        </authorList>
    </citation>
    <scope>NUCLEOTIDE SEQUENCE [LARGE SCALE GENOMIC DNA]</scope>
    <source>
        <strain evidence="5">NBRC 112299</strain>
    </source>
</reference>
<protein>
    <recommendedName>
        <fullName evidence="3">Phage shock protein PspC N-terminal domain-containing protein</fullName>
    </recommendedName>
</protein>
<feature type="compositionally biased region" description="Low complexity" evidence="1">
    <location>
        <begin position="232"/>
        <end position="263"/>
    </location>
</feature>
<feature type="transmembrane region" description="Helical" evidence="2">
    <location>
        <begin position="85"/>
        <end position="109"/>
    </location>
</feature>
<dbReference type="Pfam" id="PF04024">
    <property type="entry name" value="PspC"/>
    <property type="match status" value="1"/>
</dbReference>
<feature type="transmembrane region" description="Helical" evidence="2">
    <location>
        <begin position="49"/>
        <end position="73"/>
    </location>
</feature>
<comment type="caution">
    <text evidence="4">The sequence shown here is derived from an EMBL/GenBank/DDBJ whole genome shotgun (WGS) entry which is preliminary data.</text>
</comment>
<sequence length="660" mass="69070">MSETPQPPQEAAFFSAIRGWNIQRGDGILGGVASGLGARVGMAPVPARLLMVLAGILLNGLVLLAYAAAWALLPDRRGAIVIQDFGRGVTNVGALIGIAVMGVLGFVTLDNGGLFGGVLGGDVFPWDSLSNFGPFEFVAAFFGVMIPLAILGGLVFLIVYLVRRNKAGSVHTGPGGTYWTSQASAPHGATPPPYAGAASTGEASSDTPTPADASAQSTETADDSGDEEPRNAASESGESPASPAASAAAAAATAATASATATGQPQPWEHALLPGDPRASVPGGAHQGRPNPRHGEPQPQHQAGAWTGSGGSAYSWNSTTGRQAPVPPAYAPPRPPSRRVCPARARPPGSPSWVSSSSPSRSSSRSTARTRLVINPVLAWGSAITIGLGAVLLVVALSGRRLGFLGFLSVCAVLISIPLVANADELRERYADGWDWIDGTVTYEEEYGTTEDTIDEGPAEISIREAFGDDYSTIFAAGACYYYADSGDEDLFGPSDSYVQLDSVDEDTSIKPARDDLGGRDARGHVALRHRGRLRHGRLPRSRPLVRSLERRRVQRDSARPDRLGSPGTHPRGRRVLHHLHHRGGHPVITTATPRRRAGQRIASALWALLVIGAGVMLAVAFSGTDIDLEPCGHHRPGRRGRLAGALRGSVQHRPVEGNP</sequence>
<evidence type="ECO:0000259" key="3">
    <source>
        <dbReference type="Pfam" id="PF04024"/>
    </source>
</evidence>
<organism evidence="4 5">
    <name type="scientific">Demequina litorisediminis</name>
    <dbReference type="NCBI Taxonomy" id="1849022"/>
    <lineage>
        <taxon>Bacteria</taxon>
        <taxon>Bacillati</taxon>
        <taxon>Actinomycetota</taxon>
        <taxon>Actinomycetes</taxon>
        <taxon>Micrococcales</taxon>
        <taxon>Demequinaceae</taxon>
        <taxon>Demequina</taxon>
    </lineage>
</organism>
<evidence type="ECO:0000313" key="4">
    <source>
        <dbReference type="EMBL" id="GMA36329.1"/>
    </source>
</evidence>
<feature type="region of interest" description="Disordered" evidence="1">
    <location>
        <begin position="181"/>
        <end position="368"/>
    </location>
</feature>
<evidence type="ECO:0000256" key="1">
    <source>
        <dbReference type="SAM" id="MobiDB-lite"/>
    </source>
</evidence>
<feature type="region of interest" description="Disordered" evidence="1">
    <location>
        <begin position="551"/>
        <end position="574"/>
    </location>
</feature>
<dbReference type="EMBL" id="BSUN01000001">
    <property type="protein sequence ID" value="GMA36329.1"/>
    <property type="molecule type" value="Genomic_DNA"/>
</dbReference>
<evidence type="ECO:0000313" key="5">
    <source>
        <dbReference type="Proteomes" id="UP001157125"/>
    </source>
</evidence>
<keyword evidence="5" id="KW-1185">Reference proteome</keyword>